<dbReference type="PANTHER" id="PTHR30289:SF1">
    <property type="entry name" value="PEBP (PHOSPHATIDYLETHANOLAMINE-BINDING PROTEIN) FAMILY PROTEIN"/>
    <property type="match status" value="1"/>
</dbReference>
<dbReference type="STRING" id="1319815.HMPREF0202_02903"/>
<feature type="signal peptide" evidence="1">
    <location>
        <begin position="1"/>
        <end position="18"/>
    </location>
</feature>
<dbReference type="Gene3D" id="3.90.280.10">
    <property type="entry name" value="PEBP-like"/>
    <property type="match status" value="1"/>
</dbReference>
<comment type="caution">
    <text evidence="2">The sequence shown here is derived from an EMBL/GenBank/DDBJ whole genome shotgun (WGS) entry which is preliminary data.</text>
</comment>
<dbReference type="InterPro" id="IPR008914">
    <property type="entry name" value="PEBP"/>
</dbReference>
<evidence type="ECO:0008006" key="4">
    <source>
        <dbReference type="Google" id="ProtNLM"/>
    </source>
</evidence>
<dbReference type="PANTHER" id="PTHR30289">
    <property type="entry name" value="UNCHARACTERIZED PROTEIN YBCL-RELATED"/>
    <property type="match status" value="1"/>
</dbReference>
<evidence type="ECO:0000313" key="2">
    <source>
        <dbReference type="EMBL" id="ERT63265.1"/>
    </source>
</evidence>
<keyword evidence="3" id="KW-1185">Reference proteome</keyword>
<accession>U7UVC4</accession>
<proteinExistence type="predicted"/>
<feature type="chain" id="PRO_5004689450" description="Raf-like protein" evidence="1">
    <location>
        <begin position="19"/>
        <end position="183"/>
    </location>
</feature>
<dbReference type="Proteomes" id="UP000017081">
    <property type="component" value="Unassembled WGS sequence"/>
</dbReference>
<dbReference type="InterPro" id="IPR036610">
    <property type="entry name" value="PEBP-like_sf"/>
</dbReference>
<dbReference type="eggNOG" id="COG1881">
    <property type="taxonomic scope" value="Bacteria"/>
</dbReference>
<name>U7UVC4_9FUSO</name>
<gene>
    <name evidence="2" type="ORF">HMPREF0202_02903</name>
</gene>
<dbReference type="HOGENOM" id="CLU_083918_4_1_0"/>
<dbReference type="InterPro" id="IPR005247">
    <property type="entry name" value="YbhB_YbcL/LppC-like"/>
</dbReference>
<dbReference type="EMBL" id="AXZF01000201">
    <property type="protein sequence ID" value="ERT63265.1"/>
    <property type="molecule type" value="Genomic_DNA"/>
</dbReference>
<keyword evidence="1" id="KW-0732">Signal</keyword>
<evidence type="ECO:0000256" key="1">
    <source>
        <dbReference type="SAM" id="SignalP"/>
    </source>
</evidence>
<evidence type="ECO:0000313" key="3">
    <source>
        <dbReference type="Proteomes" id="UP000017081"/>
    </source>
</evidence>
<sequence length="183" mass="20546">MKKNILVTLSALSISAFGFTLESNSIENGYIKEKYGKHGTQNLNGMPSLSFPLEWKNAPKNTKSYALVMEDFDAIPVTGFSWIHWIAIIPKTTTKLQENASLENKEIIQGVNSWISSMGRLNKSDASHFGGPAPPDTDYTYNITIYALDKEINLQSGFYLNELYTNMDGHILDKVTLKAKYKK</sequence>
<dbReference type="SUPFAM" id="SSF49777">
    <property type="entry name" value="PEBP-like"/>
    <property type="match status" value="1"/>
</dbReference>
<dbReference type="AlphaFoldDB" id="U7UVC4"/>
<dbReference type="Pfam" id="PF01161">
    <property type="entry name" value="PBP"/>
    <property type="match status" value="1"/>
</dbReference>
<organism evidence="2 3">
    <name type="scientific">Cetobacterium somerae ATCC BAA-474</name>
    <dbReference type="NCBI Taxonomy" id="1319815"/>
    <lineage>
        <taxon>Bacteria</taxon>
        <taxon>Fusobacteriati</taxon>
        <taxon>Fusobacteriota</taxon>
        <taxon>Fusobacteriia</taxon>
        <taxon>Fusobacteriales</taxon>
        <taxon>Fusobacteriaceae</taxon>
        <taxon>Cetobacterium</taxon>
    </lineage>
</organism>
<dbReference type="NCBIfam" id="TIGR00481">
    <property type="entry name" value="YbhB/YbcL family Raf kinase inhibitor-like protein"/>
    <property type="match status" value="1"/>
</dbReference>
<protein>
    <recommendedName>
        <fullName evidence="4">Raf-like protein</fullName>
    </recommendedName>
</protein>
<dbReference type="RefSeq" id="WP_023052420.1">
    <property type="nucleotide sequence ID" value="NZ_CP173060.2"/>
</dbReference>
<dbReference type="PATRIC" id="fig|1319815.3.peg.2746"/>
<dbReference type="CDD" id="cd00865">
    <property type="entry name" value="PEBP_bact_arch"/>
    <property type="match status" value="1"/>
</dbReference>
<reference evidence="2 3" key="1">
    <citation type="submission" date="2013-08" db="EMBL/GenBank/DDBJ databases">
        <authorList>
            <person name="Weinstock G."/>
            <person name="Sodergren E."/>
            <person name="Wylie T."/>
            <person name="Fulton L."/>
            <person name="Fulton R."/>
            <person name="Fronick C."/>
            <person name="O'Laughlin M."/>
            <person name="Godfrey J."/>
            <person name="Miner T."/>
            <person name="Herter B."/>
            <person name="Appelbaum E."/>
            <person name="Cordes M."/>
            <person name="Lek S."/>
            <person name="Wollam A."/>
            <person name="Pepin K.H."/>
            <person name="Palsikar V.B."/>
            <person name="Mitreva M."/>
            <person name="Wilson R.K."/>
        </authorList>
    </citation>
    <scope>NUCLEOTIDE SEQUENCE [LARGE SCALE GENOMIC DNA]</scope>
    <source>
        <strain evidence="2 3">ATCC BAA-474</strain>
    </source>
</reference>